<feature type="region of interest" description="Disordered" evidence="5">
    <location>
        <begin position="45"/>
        <end position="74"/>
    </location>
</feature>
<feature type="zinc finger region" description="C3H1-type" evidence="4">
    <location>
        <begin position="4"/>
        <end position="32"/>
    </location>
</feature>
<keyword evidence="1 4" id="KW-0479">Metal-binding</keyword>
<evidence type="ECO:0000313" key="7">
    <source>
        <dbReference type="EMBL" id="KDQ18857.1"/>
    </source>
</evidence>
<evidence type="ECO:0000259" key="6">
    <source>
        <dbReference type="PROSITE" id="PS50103"/>
    </source>
</evidence>
<dbReference type="InterPro" id="IPR036855">
    <property type="entry name" value="Znf_CCCH_sf"/>
</dbReference>
<evidence type="ECO:0000256" key="2">
    <source>
        <dbReference type="ARBA" id="ARBA00022771"/>
    </source>
</evidence>
<keyword evidence="2 4" id="KW-0863">Zinc-finger</keyword>
<dbReference type="PANTHER" id="PTHR38846">
    <property type="entry name" value="C3H1-TYPE DOMAIN-CONTAINING PROTEIN"/>
    <property type="match status" value="1"/>
</dbReference>
<evidence type="ECO:0000256" key="1">
    <source>
        <dbReference type="ARBA" id="ARBA00022723"/>
    </source>
</evidence>
<keyword evidence="8" id="KW-1185">Reference proteome</keyword>
<evidence type="ECO:0000256" key="3">
    <source>
        <dbReference type="ARBA" id="ARBA00022833"/>
    </source>
</evidence>
<organism evidence="7 8">
    <name type="scientific">Botryobasidium botryosum (strain FD-172 SS1)</name>
    <dbReference type="NCBI Taxonomy" id="930990"/>
    <lineage>
        <taxon>Eukaryota</taxon>
        <taxon>Fungi</taxon>
        <taxon>Dikarya</taxon>
        <taxon>Basidiomycota</taxon>
        <taxon>Agaricomycotina</taxon>
        <taxon>Agaricomycetes</taxon>
        <taxon>Cantharellales</taxon>
        <taxon>Botryobasidiaceae</taxon>
        <taxon>Botryobasidium</taxon>
    </lineage>
</organism>
<gene>
    <name evidence="7" type="ORF">BOTBODRAFT_28344</name>
</gene>
<dbReference type="PANTHER" id="PTHR38846:SF1">
    <property type="entry name" value="C3H1-TYPE DOMAIN-CONTAINING PROTEIN"/>
    <property type="match status" value="1"/>
</dbReference>
<protein>
    <recommendedName>
        <fullName evidence="6">C3H1-type domain-containing protein</fullName>
    </recommendedName>
</protein>
<dbReference type="Pfam" id="PF00642">
    <property type="entry name" value="zf-CCCH"/>
    <property type="match status" value="1"/>
</dbReference>
<dbReference type="AlphaFoldDB" id="A0A067N432"/>
<dbReference type="SMART" id="SM00356">
    <property type="entry name" value="ZnF_C3H1"/>
    <property type="match status" value="1"/>
</dbReference>
<evidence type="ECO:0000256" key="4">
    <source>
        <dbReference type="PROSITE-ProRule" id="PRU00723"/>
    </source>
</evidence>
<reference evidence="8" key="1">
    <citation type="journal article" date="2014" name="Proc. Natl. Acad. Sci. U.S.A.">
        <title>Extensive sampling of basidiomycete genomes demonstrates inadequacy of the white-rot/brown-rot paradigm for wood decay fungi.</title>
        <authorList>
            <person name="Riley R."/>
            <person name="Salamov A.A."/>
            <person name="Brown D.W."/>
            <person name="Nagy L.G."/>
            <person name="Floudas D."/>
            <person name="Held B.W."/>
            <person name="Levasseur A."/>
            <person name="Lombard V."/>
            <person name="Morin E."/>
            <person name="Otillar R."/>
            <person name="Lindquist E.A."/>
            <person name="Sun H."/>
            <person name="LaButti K.M."/>
            <person name="Schmutz J."/>
            <person name="Jabbour D."/>
            <person name="Luo H."/>
            <person name="Baker S.E."/>
            <person name="Pisabarro A.G."/>
            <person name="Walton J.D."/>
            <person name="Blanchette R.A."/>
            <person name="Henrissat B."/>
            <person name="Martin F."/>
            <person name="Cullen D."/>
            <person name="Hibbett D.S."/>
            <person name="Grigoriev I.V."/>
        </authorList>
    </citation>
    <scope>NUCLEOTIDE SEQUENCE [LARGE SCALE GENOMIC DNA]</scope>
    <source>
        <strain evidence="8">FD-172 SS1</strain>
    </source>
</reference>
<proteinExistence type="predicted"/>
<sequence>MSSDAPKGACFLFAKSGTCRFGERCKFSHVQNAAGENQDIAAVPAATPPDQAASTSNKKRRLSHSSRRKSASKATIRPTHFDEYFAQYKGFTYDPSESIMLEFYRLCDHYRWDKENPKRKKARERLAVAMAKQFNDIYGTDVNDVNSWRKLCQVLAIDPIPEGLKACRKIVLDTHVNIVDLTDTETTGEAVVLFDSEKQLSEYTKATGKFYPLDEAHAGGLLKFLLRQILNPHLSHRGQGGRRPGRGRGRV</sequence>
<evidence type="ECO:0000256" key="5">
    <source>
        <dbReference type="SAM" id="MobiDB-lite"/>
    </source>
</evidence>
<dbReference type="STRING" id="930990.A0A067N432"/>
<dbReference type="SUPFAM" id="SSF90229">
    <property type="entry name" value="CCCH zinc finger"/>
    <property type="match status" value="1"/>
</dbReference>
<keyword evidence="3 4" id="KW-0862">Zinc</keyword>
<feature type="compositionally biased region" description="Basic residues" evidence="5">
    <location>
        <begin position="57"/>
        <end position="71"/>
    </location>
</feature>
<feature type="domain" description="C3H1-type" evidence="6">
    <location>
        <begin position="4"/>
        <end position="32"/>
    </location>
</feature>
<dbReference type="Proteomes" id="UP000027195">
    <property type="component" value="Unassembled WGS sequence"/>
</dbReference>
<dbReference type="PROSITE" id="PS50103">
    <property type="entry name" value="ZF_C3H1"/>
    <property type="match status" value="1"/>
</dbReference>
<dbReference type="EMBL" id="KL198020">
    <property type="protein sequence ID" value="KDQ18857.1"/>
    <property type="molecule type" value="Genomic_DNA"/>
</dbReference>
<dbReference type="Gene3D" id="4.10.1000.10">
    <property type="entry name" value="Zinc finger, CCCH-type"/>
    <property type="match status" value="1"/>
</dbReference>
<dbReference type="OrthoDB" id="6105938at2759"/>
<accession>A0A067N432</accession>
<evidence type="ECO:0000313" key="8">
    <source>
        <dbReference type="Proteomes" id="UP000027195"/>
    </source>
</evidence>
<dbReference type="HOGENOM" id="CLU_053382_2_0_1"/>
<dbReference type="InterPro" id="IPR000571">
    <property type="entry name" value="Znf_CCCH"/>
</dbReference>
<dbReference type="InParanoid" id="A0A067N432"/>
<name>A0A067N432_BOTB1</name>
<dbReference type="GO" id="GO:0008270">
    <property type="term" value="F:zinc ion binding"/>
    <property type="evidence" value="ECO:0007669"/>
    <property type="project" value="UniProtKB-KW"/>
</dbReference>